<dbReference type="InterPro" id="IPR015985">
    <property type="entry name" value="TehB-like_dom"/>
</dbReference>
<protein>
    <recommendedName>
        <fullName evidence="4">Tellurite resistance methyltransferase TehB-like domain-containing protein</fullName>
    </recommendedName>
</protein>
<sequence length="202" mass="22669">MPEAPEPESAQERWNRRYAAGEFSRLPSPRLVELSHLLPHATSRPPGRPLRALDLACGAGRNTLYLLSLGYEVDAWDVSDEGLRILREEVPAGNRDRLRTRQVDLEAGPVDIPPQAYDLVVVTLYLHRPLLPHIRRAVRPGGVVFYHSFYAAGPGLRHRPDHTLRPGELLDTFRDWEVLHYGEDAVRGLATLVARRPPAGTS</sequence>
<dbReference type="Pfam" id="PF03848">
    <property type="entry name" value="TehB"/>
    <property type="match status" value="1"/>
</dbReference>
<keyword evidence="3" id="KW-0949">S-adenosyl-L-methionine</keyword>
<dbReference type="CDD" id="cd02440">
    <property type="entry name" value="AdoMet_MTases"/>
    <property type="match status" value="1"/>
</dbReference>
<dbReference type="RefSeq" id="WP_264843367.1">
    <property type="nucleotide sequence ID" value="NZ_AP025628.1"/>
</dbReference>
<dbReference type="InterPro" id="IPR029063">
    <property type="entry name" value="SAM-dependent_MTases_sf"/>
</dbReference>
<dbReference type="PANTHER" id="PTHR43464">
    <property type="entry name" value="METHYLTRANSFERASE"/>
    <property type="match status" value="1"/>
</dbReference>
<keyword evidence="1" id="KW-0489">Methyltransferase</keyword>
<evidence type="ECO:0000256" key="2">
    <source>
        <dbReference type="ARBA" id="ARBA00022679"/>
    </source>
</evidence>
<feature type="domain" description="Tellurite resistance methyltransferase TehB-like" evidence="4">
    <location>
        <begin position="49"/>
        <end position="185"/>
    </location>
</feature>
<evidence type="ECO:0000259" key="4">
    <source>
        <dbReference type="Pfam" id="PF03848"/>
    </source>
</evidence>
<dbReference type="SUPFAM" id="SSF53335">
    <property type="entry name" value="S-adenosyl-L-methionine-dependent methyltransferases"/>
    <property type="match status" value="1"/>
</dbReference>
<dbReference type="AlphaFoldDB" id="A0AA35CKZ7"/>
<dbReference type="Gene3D" id="3.40.50.150">
    <property type="entry name" value="Vaccinia Virus protein VP39"/>
    <property type="match status" value="1"/>
</dbReference>
<dbReference type="Proteomes" id="UP001163687">
    <property type="component" value="Chromosome"/>
</dbReference>
<dbReference type="GO" id="GO:0008168">
    <property type="term" value="F:methyltransferase activity"/>
    <property type="evidence" value="ECO:0007669"/>
    <property type="project" value="UniProtKB-KW"/>
</dbReference>
<gene>
    <name evidence="5" type="ORF">caldi_03360</name>
</gene>
<name>A0AA35CKZ7_9FIRM</name>
<organism evidence="5 6">
    <name type="scientific">Caldinitratiruptor microaerophilus</name>
    <dbReference type="NCBI Taxonomy" id="671077"/>
    <lineage>
        <taxon>Bacteria</taxon>
        <taxon>Bacillati</taxon>
        <taxon>Bacillota</taxon>
        <taxon>Clostridia</taxon>
        <taxon>Eubacteriales</taxon>
        <taxon>Symbiobacteriaceae</taxon>
        <taxon>Caldinitratiruptor</taxon>
    </lineage>
</organism>
<dbReference type="GO" id="GO:0032259">
    <property type="term" value="P:methylation"/>
    <property type="evidence" value="ECO:0007669"/>
    <property type="project" value="UniProtKB-KW"/>
</dbReference>
<keyword evidence="6" id="KW-1185">Reference proteome</keyword>
<evidence type="ECO:0000313" key="5">
    <source>
        <dbReference type="EMBL" id="BDG59246.1"/>
    </source>
</evidence>
<dbReference type="EMBL" id="AP025628">
    <property type="protein sequence ID" value="BDG59246.1"/>
    <property type="molecule type" value="Genomic_DNA"/>
</dbReference>
<evidence type="ECO:0000256" key="3">
    <source>
        <dbReference type="ARBA" id="ARBA00022691"/>
    </source>
</evidence>
<reference evidence="5" key="1">
    <citation type="submission" date="2022-03" db="EMBL/GenBank/DDBJ databases">
        <title>Complete genome sequence of Caldinitratiruptor microaerophilus.</title>
        <authorList>
            <person name="Mukaiyama R."/>
            <person name="Nishiyama T."/>
            <person name="Ueda K."/>
        </authorList>
    </citation>
    <scope>NUCLEOTIDE SEQUENCE</scope>
    <source>
        <strain evidence="5">JCM 16183</strain>
    </source>
</reference>
<dbReference type="KEGG" id="cmic:caldi_03360"/>
<proteinExistence type="predicted"/>
<evidence type="ECO:0000313" key="6">
    <source>
        <dbReference type="Proteomes" id="UP001163687"/>
    </source>
</evidence>
<accession>A0AA35CKZ7</accession>
<keyword evidence="2" id="KW-0808">Transferase</keyword>
<evidence type="ECO:0000256" key="1">
    <source>
        <dbReference type="ARBA" id="ARBA00022603"/>
    </source>
</evidence>
<dbReference type="PANTHER" id="PTHR43464:SF19">
    <property type="entry name" value="UBIQUINONE BIOSYNTHESIS O-METHYLTRANSFERASE, MITOCHONDRIAL"/>
    <property type="match status" value="1"/>
</dbReference>